<keyword evidence="8 10" id="KW-0239">DNA-directed DNA polymerase</keyword>
<dbReference type="InterPro" id="IPR001001">
    <property type="entry name" value="DNA_polIII_beta"/>
</dbReference>
<dbReference type="CDD" id="cd00140">
    <property type="entry name" value="beta_clamp"/>
    <property type="match status" value="1"/>
</dbReference>
<dbReference type="GO" id="GO:0003887">
    <property type="term" value="F:DNA-directed DNA polymerase activity"/>
    <property type="evidence" value="ECO:0007669"/>
    <property type="project" value="UniProtKB-UniRule"/>
</dbReference>
<evidence type="ECO:0000313" key="15">
    <source>
        <dbReference type="Proteomes" id="UP000199548"/>
    </source>
</evidence>
<dbReference type="InterPro" id="IPR046938">
    <property type="entry name" value="DNA_clamp_sf"/>
</dbReference>
<dbReference type="AlphaFoldDB" id="A0A1I3UUT7"/>
<dbReference type="GO" id="GO:0003677">
    <property type="term" value="F:DNA binding"/>
    <property type="evidence" value="ECO:0007669"/>
    <property type="project" value="UniProtKB-UniRule"/>
</dbReference>
<keyword evidence="6 10" id="KW-0548">Nucleotidyltransferase</keyword>
<dbReference type="InterPro" id="IPR022635">
    <property type="entry name" value="DNA_polIII_beta_C"/>
</dbReference>
<evidence type="ECO:0000259" key="11">
    <source>
        <dbReference type="Pfam" id="PF00712"/>
    </source>
</evidence>
<feature type="domain" description="DNA polymerase III beta sliding clamp central" evidence="12">
    <location>
        <begin position="133"/>
        <end position="245"/>
    </location>
</feature>
<dbReference type="GO" id="GO:0009360">
    <property type="term" value="C:DNA polymerase III complex"/>
    <property type="evidence" value="ECO:0007669"/>
    <property type="project" value="InterPro"/>
</dbReference>
<dbReference type="InterPro" id="IPR022637">
    <property type="entry name" value="DNA_polIII_beta_cen"/>
</dbReference>
<comment type="subcellular location">
    <subcellularLocation>
        <location evidence="1 10">Cytoplasm</location>
    </subcellularLocation>
</comment>
<keyword evidence="4 10" id="KW-0963">Cytoplasm</keyword>
<comment type="function">
    <text evidence="10">Confers DNA tethering and processivity to DNA polymerases and other proteins. Acts as a clamp, forming a ring around DNA (a reaction catalyzed by the clamp-loading complex) which diffuses in an ATP-independent manner freely and bidirectionally along dsDNA. Initially characterized for its ability to contact the catalytic subunit of DNA polymerase III (Pol III), a complex, multichain enzyme responsible for most of the replicative synthesis in bacteria; Pol III exhibits 3'-5' exonuclease proofreading activity. The beta chain is required for initiation of replication as well as for processivity of DNA replication.</text>
</comment>
<feature type="domain" description="DNA polymerase III beta sliding clamp N-terminal" evidence="11">
    <location>
        <begin position="6"/>
        <end position="120"/>
    </location>
</feature>
<dbReference type="GO" id="GO:0008408">
    <property type="term" value="F:3'-5' exonuclease activity"/>
    <property type="evidence" value="ECO:0007669"/>
    <property type="project" value="InterPro"/>
</dbReference>
<dbReference type="Pfam" id="PF00712">
    <property type="entry name" value="DNA_pol3_beta"/>
    <property type="match status" value="1"/>
</dbReference>
<reference evidence="14 15" key="1">
    <citation type="submission" date="2016-10" db="EMBL/GenBank/DDBJ databases">
        <authorList>
            <person name="de Groot N.N."/>
        </authorList>
    </citation>
    <scope>NUCLEOTIDE SEQUENCE [LARGE SCALE GENOMIC DNA]</scope>
    <source>
        <strain evidence="14 15">LMG 23650</strain>
    </source>
</reference>
<gene>
    <name evidence="14" type="ORF">SAMN05192543_11253</name>
</gene>
<evidence type="ECO:0000259" key="13">
    <source>
        <dbReference type="Pfam" id="PF02768"/>
    </source>
</evidence>
<dbReference type="OrthoDB" id="8421503at2"/>
<sequence length="368" mass="40642">MTTPIFKAQRDVLIRPLQVICGIVEKRNTLPVLSNVLISAGSDEVRFRSTDLELELMASEAIQTGQGATELLVNARKLLDVVRAMPDAELTLSTNEKHLFVRAEGSRIQLHLANPGDYPLAARNAEDSEPVSVKAGKLRRLLHSIHFAMGDNDLRYFLNGALLITGPRLTAVAIDGHRLATASIALVGDAKHSEIIVPRKAVLELIRLLPDDESPVSVETSTRYAKFEFANVSFACKLIEGRYPDYTRVIPTSFEAEFSVDRQQLLACLQRAVILTNERFRSIRCVAGSGKLTVFASNADNEESVEAIEIDYPGTNVELSFNIRYLLDVASTLKTNRLNFQLSPANLSALISAQDMGDFKYVVMALRN</sequence>
<dbReference type="SMART" id="SM00480">
    <property type="entry name" value="POL3Bc"/>
    <property type="match status" value="1"/>
</dbReference>
<evidence type="ECO:0000256" key="5">
    <source>
        <dbReference type="ARBA" id="ARBA00022679"/>
    </source>
</evidence>
<name>A0A1I3UUT7_9BURK</name>
<dbReference type="Gene3D" id="3.70.10.10">
    <property type="match status" value="1"/>
</dbReference>
<dbReference type="Pfam" id="PF02768">
    <property type="entry name" value="DNA_pol3_beta_3"/>
    <property type="match status" value="1"/>
</dbReference>
<organism evidence="14 15">
    <name type="scientific">Paraburkholderia megapolitana</name>
    <dbReference type="NCBI Taxonomy" id="420953"/>
    <lineage>
        <taxon>Bacteria</taxon>
        <taxon>Pseudomonadati</taxon>
        <taxon>Pseudomonadota</taxon>
        <taxon>Betaproteobacteria</taxon>
        <taxon>Burkholderiales</taxon>
        <taxon>Burkholderiaceae</taxon>
        <taxon>Paraburkholderia</taxon>
    </lineage>
</organism>
<evidence type="ECO:0000256" key="8">
    <source>
        <dbReference type="ARBA" id="ARBA00022932"/>
    </source>
</evidence>
<evidence type="ECO:0000256" key="4">
    <source>
        <dbReference type="ARBA" id="ARBA00022490"/>
    </source>
</evidence>
<evidence type="ECO:0000256" key="2">
    <source>
        <dbReference type="ARBA" id="ARBA00010752"/>
    </source>
</evidence>
<dbReference type="EMBL" id="FOQU01000012">
    <property type="protein sequence ID" value="SFJ85617.1"/>
    <property type="molecule type" value="Genomic_DNA"/>
</dbReference>
<evidence type="ECO:0000259" key="12">
    <source>
        <dbReference type="Pfam" id="PF02767"/>
    </source>
</evidence>
<dbReference type="GO" id="GO:0005737">
    <property type="term" value="C:cytoplasm"/>
    <property type="evidence" value="ECO:0007669"/>
    <property type="project" value="UniProtKB-SubCell"/>
</dbReference>
<comment type="similarity">
    <text evidence="2 10">Belongs to the beta sliding clamp family.</text>
</comment>
<dbReference type="GO" id="GO:0006271">
    <property type="term" value="P:DNA strand elongation involved in DNA replication"/>
    <property type="evidence" value="ECO:0007669"/>
    <property type="project" value="TreeGrafter"/>
</dbReference>
<evidence type="ECO:0000256" key="6">
    <source>
        <dbReference type="ARBA" id="ARBA00022695"/>
    </source>
</evidence>
<accession>A0A1I3UUT7</accession>
<dbReference type="PANTHER" id="PTHR30478">
    <property type="entry name" value="DNA POLYMERASE III SUBUNIT BETA"/>
    <property type="match status" value="1"/>
</dbReference>
<feature type="domain" description="DNA polymerase III beta sliding clamp C-terminal" evidence="13">
    <location>
        <begin position="248"/>
        <end position="366"/>
    </location>
</feature>
<evidence type="ECO:0000256" key="10">
    <source>
        <dbReference type="PIRNR" id="PIRNR000804"/>
    </source>
</evidence>
<keyword evidence="5 10" id="KW-0808">Transferase</keyword>
<keyword evidence="9" id="KW-0238">DNA-binding</keyword>
<protein>
    <recommendedName>
        <fullName evidence="3 10">Beta sliding clamp</fullName>
    </recommendedName>
</protein>
<dbReference type="Pfam" id="PF02767">
    <property type="entry name" value="DNA_pol3_beta_2"/>
    <property type="match status" value="1"/>
</dbReference>
<keyword evidence="15" id="KW-1185">Reference proteome</keyword>
<keyword evidence="7 10" id="KW-0235">DNA replication</keyword>
<dbReference type="SUPFAM" id="SSF55979">
    <property type="entry name" value="DNA clamp"/>
    <property type="match status" value="3"/>
</dbReference>
<dbReference type="PANTHER" id="PTHR30478:SF0">
    <property type="entry name" value="BETA SLIDING CLAMP"/>
    <property type="match status" value="1"/>
</dbReference>
<evidence type="ECO:0000256" key="9">
    <source>
        <dbReference type="ARBA" id="ARBA00023125"/>
    </source>
</evidence>
<dbReference type="RefSeq" id="WP_091019292.1">
    <property type="nucleotide sequence ID" value="NZ_FOQU01000012.1"/>
</dbReference>
<evidence type="ECO:0000256" key="1">
    <source>
        <dbReference type="ARBA" id="ARBA00004496"/>
    </source>
</evidence>
<evidence type="ECO:0000256" key="3">
    <source>
        <dbReference type="ARBA" id="ARBA00021035"/>
    </source>
</evidence>
<comment type="subunit">
    <text evidence="10">Forms a ring-shaped head-to-tail homodimer around DNA.</text>
</comment>
<evidence type="ECO:0000313" key="14">
    <source>
        <dbReference type="EMBL" id="SFJ85617.1"/>
    </source>
</evidence>
<dbReference type="STRING" id="420953.SAMN05192543_11253"/>
<dbReference type="PIRSF" id="PIRSF000804">
    <property type="entry name" value="DNA_pol_III_b"/>
    <property type="match status" value="1"/>
</dbReference>
<dbReference type="NCBIfam" id="TIGR00663">
    <property type="entry name" value="dnan"/>
    <property type="match status" value="1"/>
</dbReference>
<dbReference type="Proteomes" id="UP000199548">
    <property type="component" value="Unassembled WGS sequence"/>
</dbReference>
<dbReference type="Gene3D" id="3.10.150.10">
    <property type="entry name" value="DNA Polymerase III, subunit A, domain 2"/>
    <property type="match status" value="1"/>
</dbReference>
<proteinExistence type="inferred from homology"/>
<dbReference type="InterPro" id="IPR022634">
    <property type="entry name" value="DNA_polIII_beta_N"/>
</dbReference>
<evidence type="ECO:0000256" key="7">
    <source>
        <dbReference type="ARBA" id="ARBA00022705"/>
    </source>
</evidence>